<name>A0A482MLI7_9CAUD</name>
<reference evidence="1 2" key="1">
    <citation type="submission" date="2019-02" db="EMBL/GenBank/DDBJ databases">
        <title>Complete genome sequence of Burkholderia cenocepacia phage BcepSauron.</title>
        <authorList>
            <person name="Park K."/>
            <person name="Gonzalez C."/>
            <person name="Liu M."/>
            <person name="Gill J."/>
        </authorList>
    </citation>
    <scope>NUCLEOTIDE SEQUENCE [LARGE SCALE GENOMIC DNA]</scope>
</reference>
<organism evidence="1 2">
    <name type="scientific">Burkholderia phage BcepSauron</name>
    <dbReference type="NCBI Taxonomy" id="2530033"/>
    <lineage>
        <taxon>Viruses</taxon>
        <taxon>Duplodnaviria</taxon>
        <taxon>Heunggongvirae</taxon>
        <taxon>Uroviricota</taxon>
        <taxon>Caudoviricetes</taxon>
        <taxon>Sarumanvirus</taxon>
        <taxon>Sarumanvirus bcepsauron</taxon>
    </lineage>
</organism>
<sequence length="411" mass="45606">MPVRESNNNRILAANSRAADVAEKAIQEILPVMQQRYYNAFRPQGIESILYTKLTNGRPCTCQARRKRINGLLNEEGKASLGAINQMISGALEFNVTAYNQNRKVPEGQSSPNAPDNKYQGVFDVAVHPDNAENLDDIPFADLINGNGFGDNGPVQAETVEEAIGDLDAGMMGHSDNSCPICFGSGYIGGYTPFRGHRQVLTCTDVQVRDGGVIDTLARPLAVDATGFDVRVVLPRGAILVDALRVWNDTEPTPARFTVDSVPIRSAQHFMQFCDGRQHILGASGFTRFTHLELQFGLSAESVYFEFPKRPSGNNTALLEKDEPFNIIMSPNCPRADTEDIIVERQFGKALMVQNTNPWNTRERNILGWEAMVRVTQPQEIFRLLPRRARTQTKPPTTLMARDNVTGIRRT</sequence>
<proteinExistence type="predicted"/>
<gene>
    <name evidence="1" type="ORF">BcepSauron_095</name>
</gene>
<keyword evidence="2" id="KW-1185">Reference proteome</keyword>
<evidence type="ECO:0000313" key="1">
    <source>
        <dbReference type="EMBL" id="QBQ74475.1"/>
    </source>
</evidence>
<protein>
    <submittedName>
        <fullName evidence="1">Uncharacterized protein</fullName>
    </submittedName>
</protein>
<accession>A0A482MLI7</accession>
<dbReference type="EMBL" id="MK552141">
    <property type="protein sequence ID" value="QBQ74475.1"/>
    <property type="molecule type" value="Genomic_DNA"/>
</dbReference>
<evidence type="ECO:0000313" key="2">
    <source>
        <dbReference type="Proteomes" id="UP000301424"/>
    </source>
</evidence>
<dbReference type="Proteomes" id="UP000301424">
    <property type="component" value="Segment"/>
</dbReference>